<evidence type="ECO:0000313" key="8">
    <source>
        <dbReference type="EMBL" id="RGN22990.1"/>
    </source>
</evidence>
<reference evidence="8 9" key="1">
    <citation type="submission" date="2018-08" db="EMBL/GenBank/DDBJ databases">
        <title>A genome reference for cultivated species of the human gut microbiota.</title>
        <authorList>
            <person name="Zou Y."/>
            <person name="Xue W."/>
            <person name="Luo G."/>
        </authorList>
    </citation>
    <scope>NUCLEOTIDE SEQUENCE [LARGE SCALE GENOMIC DNA]</scope>
    <source>
        <strain evidence="8 9">OM05-6AA</strain>
    </source>
</reference>
<keyword evidence="4 6" id="KW-1133">Transmembrane helix</keyword>
<comment type="similarity">
    <text evidence="2">Belongs to the membrane fusion protein (MFP) (TC 8.A.1) family.</text>
</comment>
<evidence type="ECO:0000256" key="3">
    <source>
        <dbReference type="ARBA" id="ARBA00022692"/>
    </source>
</evidence>
<evidence type="ECO:0000256" key="4">
    <source>
        <dbReference type="ARBA" id="ARBA00022989"/>
    </source>
</evidence>
<evidence type="ECO:0000256" key="6">
    <source>
        <dbReference type="SAM" id="Phobius"/>
    </source>
</evidence>
<evidence type="ECO:0000256" key="2">
    <source>
        <dbReference type="ARBA" id="ARBA00009477"/>
    </source>
</evidence>
<dbReference type="EMBL" id="QSUG01000007">
    <property type="protein sequence ID" value="RGN22990.1"/>
    <property type="molecule type" value="Genomic_DNA"/>
</dbReference>
<keyword evidence="3 6" id="KW-0812">Transmembrane</keyword>
<proteinExistence type="inferred from homology"/>
<dbReference type="Gene3D" id="2.40.30.170">
    <property type="match status" value="1"/>
</dbReference>
<dbReference type="AlphaFoldDB" id="A0A3E5ANK8"/>
<dbReference type="SUPFAM" id="SSF111369">
    <property type="entry name" value="HlyD-like secretion proteins"/>
    <property type="match status" value="1"/>
</dbReference>
<accession>A0A3E5ANK8</accession>
<evidence type="ECO:0000256" key="5">
    <source>
        <dbReference type="ARBA" id="ARBA00023136"/>
    </source>
</evidence>
<sequence>MSKRVKSLDEIRESRLLFDKNPPAFGYILITVVAIFMTIAVVWSTKASKVYTIQAQGNVTNDESNYVMCSYTGEILDCSMKEGELVKAGDVLFTVKSTDYDLQQTQLEENRQSYVEQVSQYQLLIKSIKDDTNYFDEAKAEDGLYWSLYETYKSQIDQNKVDVSTYQAYGYTDDQIQAQLETNQGKIDEVYYSAIQSAEAKIEEANLQIASIDAQLAAVTSGQDAYEVKATTSGVLHMLGNYKSGMVVQTTTTVATITPENSQRFLEAYVSTSDMARMHEGDSVQVVVDGLSQNVYGTISGMVSRIDSNVTTQESSDGSASQAFKVMIVLNQDYMLSREGDKVDITNGMTAVARIRYDKVTYFNYVLEKLGIKTRK</sequence>
<dbReference type="Pfam" id="PF26002">
    <property type="entry name" value="Beta-barrel_AprE"/>
    <property type="match status" value="1"/>
</dbReference>
<keyword evidence="5 6" id="KW-0472">Membrane</keyword>
<evidence type="ECO:0000313" key="9">
    <source>
        <dbReference type="Proteomes" id="UP000260970"/>
    </source>
</evidence>
<feature type="domain" description="AprE-like beta-barrel" evidence="7">
    <location>
        <begin position="266"/>
        <end position="356"/>
    </location>
</feature>
<dbReference type="InterPro" id="IPR058982">
    <property type="entry name" value="Beta-barrel_AprE"/>
</dbReference>
<protein>
    <submittedName>
        <fullName evidence="8">HlyD family efflux transporter periplasmic adaptor subunit</fullName>
    </submittedName>
</protein>
<organism evidence="8 9">
    <name type="scientific">Agathobacter rectalis</name>
    <dbReference type="NCBI Taxonomy" id="39491"/>
    <lineage>
        <taxon>Bacteria</taxon>
        <taxon>Bacillati</taxon>
        <taxon>Bacillota</taxon>
        <taxon>Clostridia</taxon>
        <taxon>Lachnospirales</taxon>
        <taxon>Lachnospiraceae</taxon>
        <taxon>Agathobacter</taxon>
    </lineage>
</organism>
<comment type="subcellular location">
    <subcellularLocation>
        <location evidence="1">Membrane</location>
        <topology evidence="1">Single-pass membrane protein</topology>
    </subcellularLocation>
</comment>
<name>A0A3E5ANK8_9FIRM</name>
<dbReference type="RefSeq" id="WP_117690587.1">
    <property type="nucleotide sequence ID" value="NZ_QSUE01000008.1"/>
</dbReference>
<evidence type="ECO:0000256" key="1">
    <source>
        <dbReference type="ARBA" id="ARBA00004167"/>
    </source>
</evidence>
<gene>
    <name evidence="8" type="ORF">DXB72_08160</name>
</gene>
<dbReference type="PANTHER" id="PTHR30386">
    <property type="entry name" value="MEMBRANE FUSION SUBUNIT OF EMRAB-TOLC MULTIDRUG EFFLUX PUMP"/>
    <property type="match status" value="1"/>
</dbReference>
<dbReference type="PANTHER" id="PTHR30386:SF26">
    <property type="entry name" value="TRANSPORT PROTEIN COMB"/>
    <property type="match status" value="1"/>
</dbReference>
<dbReference type="InterPro" id="IPR050739">
    <property type="entry name" value="MFP"/>
</dbReference>
<feature type="transmembrane region" description="Helical" evidence="6">
    <location>
        <begin position="24"/>
        <end position="43"/>
    </location>
</feature>
<evidence type="ECO:0000259" key="7">
    <source>
        <dbReference type="Pfam" id="PF26002"/>
    </source>
</evidence>
<dbReference type="GO" id="GO:0016020">
    <property type="term" value="C:membrane"/>
    <property type="evidence" value="ECO:0007669"/>
    <property type="project" value="UniProtKB-SubCell"/>
</dbReference>
<dbReference type="Proteomes" id="UP000260970">
    <property type="component" value="Unassembled WGS sequence"/>
</dbReference>
<comment type="caution">
    <text evidence="8">The sequence shown here is derived from an EMBL/GenBank/DDBJ whole genome shotgun (WGS) entry which is preliminary data.</text>
</comment>